<dbReference type="AlphaFoldDB" id="A0A087ARI3"/>
<evidence type="ECO:0000256" key="1">
    <source>
        <dbReference type="ARBA" id="ARBA00022801"/>
    </source>
</evidence>
<keyword evidence="3" id="KW-0812">Transmembrane</keyword>
<dbReference type="RefSeq" id="WP_051915967.1">
    <property type="nucleotide sequence ID" value="NZ_JGYX01000002.1"/>
</dbReference>
<dbReference type="Proteomes" id="UP000029046">
    <property type="component" value="Unassembled WGS sequence"/>
</dbReference>
<dbReference type="EMBL" id="JGYX01000002">
    <property type="protein sequence ID" value="KFI61383.1"/>
    <property type="molecule type" value="Genomic_DNA"/>
</dbReference>
<dbReference type="SUPFAM" id="SSF63817">
    <property type="entry name" value="Sortase"/>
    <property type="match status" value="1"/>
</dbReference>
<feature type="active site" description="Acyl-thioester intermediate" evidence="2">
    <location>
        <position position="258"/>
    </location>
</feature>
<protein>
    <submittedName>
        <fullName evidence="4">Sortase</fullName>
    </submittedName>
</protein>
<dbReference type="InterPro" id="IPR023365">
    <property type="entry name" value="Sortase_dom-sf"/>
</dbReference>
<reference evidence="4 5" key="1">
    <citation type="submission" date="2014-03" db="EMBL/GenBank/DDBJ databases">
        <title>Genomics of Bifidobacteria.</title>
        <authorList>
            <person name="Ventura M."/>
            <person name="Milani C."/>
            <person name="Lugli G.A."/>
        </authorList>
    </citation>
    <scope>NUCLEOTIDE SEQUENCE [LARGE SCALE GENOMIC DNA]</scope>
    <source>
        <strain evidence="4 5">LMG 11586</strain>
    </source>
</reference>
<sequence>MSMDAADTAYDASRNVVWSGWYTILAGPRPRREHRLLRSASSLLLGAGVMMLAAAPVIGCWPLVEQAANAHVQAEQVRSVVAANWPQQERDVGELRRARAYNAAILASGQPTLGEPVDPFSGSVHGDFSGRDDAEYLGQLDDDHGAMAVIDVPSIGVSLPIGHGSDEATLERGAGHLHGTSLPVGGMGSHSVITAHRGLRDKLMFTRLDEMESGDLMYIRVEGETLAYRVDRIAVVEPDDTAALRASADEDRLTLMTCTPYGVNTHRLLVSGVRASIPDDAPPMDQAPDDGRFALVIGGLTAFAAGAAGCTVIALRRCRRPIYARHAAALTH</sequence>
<dbReference type="Gene3D" id="2.40.260.10">
    <property type="entry name" value="Sortase"/>
    <property type="match status" value="1"/>
</dbReference>
<feature type="transmembrane region" description="Helical" evidence="3">
    <location>
        <begin position="293"/>
        <end position="315"/>
    </location>
</feature>
<accession>A0A087ARI3</accession>
<dbReference type="InterPro" id="IPR042002">
    <property type="entry name" value="Sortase_C"/>
</dbReference>
<evidence type="ECO:0000256" key="2">
    <source>
        <dbReference type="PIRSR" id="PIRSR605754-1"/>
    </source>
</evidence>
<feature type="active site" description="Proton donor/acceptor" evidence="2">
    <location>
        <position position="196"/>
    </location>
</feature>
<proteinExistence type="predicted"/>
<dbReference type="eggNOG" id="COG3764">
    <property type="taxonomic scope" value="Bacteria"/>
</dbReference>
<keyword evidence="5" id="KW-1185">Reference proteome</keyword>
<dbReference type="OrthoDB" id="5242161at2"/>
<evidence type="ECO:0000313" key="4">
    <source>
        <dbReference type="EMBL" id="KFI61383.1"/>
    </source>
</evidence>
<dbReference type="NCBIfam" id="NF033745">
    <property type="entry name" value="class_C_sortase"/>
    <property type="match status" value="1"/>
</dbReference>
<organism evidence="4 5">
    <name type="scientific">Bifidobacterium pullorum subsp. gallinarum</name>
    <dbReference type="NCBI Taxonomy" id="78344"/>
    <lineage>
        <taxon>Bacteria</taxon>
        <taxon>Bacillati</taxon>
        <taxon>Actinomycetota</taxon>
        <taxon>Actinomycetes</taxon>
        <taxon>Bifidobacteriales</taxon>
        <taxon>Bifidobacteriaceae</taxon>
        <taxon>Bifidobacterium</taxon>
    </lineage>
</organism>
<keyword evidence="3" id="KW-1133">Transmembrane helix</keyword>
<comment type="caution">
    <text evidence="4">The sequence shown here is derived from an EMBL/GenBank/DDBJ whole genome shotgun (WGS) entry which is preliminary data.</text>
</comment>
<feature type="transmembrane region" description="Helical" evidence="3">
    <location>
        <begin position="42"/>
        <end position="64"/>
    </location>
</feature>
<name>A0A087ARI3_9BIFI</name>
<keyword evidence="1" id="KW-0378">Hydrolase</keyword>
<dbReference type="NCBIfam" id="TIGR01076">
    <property type="entry name" value="sortase_fam"/>
    <property type="match status" value="1"/>
</dbReference>
<keyword evidence="3" id="KW-0472">Membrane</keyword>
<dbReference type="CDD" id="cd05827">
    <property type="entry name" value="Sortase_C"/>
    <property type="match status" value="1"/>
</dbReference>
<evidence type="ECO:0000256" key="3">
    <source>
        <dbReference type="SAM" id="Phobius"/>
    </source>
</evidence>
<dbReference type="InterPro" id="IPR005754">
    <property type="entry name" value="Sortase"/>
</dbReference>
<gene>
    <name evidence="4" type="ORF">BIGA_0832</name>
</gene>
<dbReference type="Pfam" id="PF04203">
    <property type="entry name" value="Sortase"/>
    <property type="match status" value="1"/>
</dbReference>
<evidence type="ECO:0000313" key="5">
    <source>
        <dbReference type="Proteomes" id="UP000029046"/>
    </source>
</evidence>
<dbReference type="GO" id="GO:0016787">
    <property type="term" value="F:hydrolase activity"/>
    <property type="evidence" value="ECO:0007669"/>
    <property type="project" value="UniProtKB-KW"/>
</dbReference>